<gene>
    <name evidence="12" type="primary">atpI-2</name>
    <name evidence="12" type="ordered locus">Mtc_1283</name>
</gene>
<sequence>MLHRMKRIQVIGPKKDLAGVVDTLYHAGTVHLEDVCECVPRECICLNKVEARKEAEALSLLARVGGVLLTLPKKDDPEKQAIIDEKLHAMTDEQVMARAAEVLSEVEWTTKELATRKSEREFNIIALGRYEKVIERIRHIEHELPVLENYEVNILIVQKEFKGVLDLIRDELVKITNDHFELAHTDIDEESMAAIAIFHKKYSDEVHAFLFSANVNEVRLPSEFMGMKFNDMLILIEQRRQQAMEEIREINAELEKLSVEWYQELLVLKGHLEDISEEYNTFNKFGESEYAFVIMGWVPAKYLKRTRKAIQKAYGDKVVVEELEVSPEDLEKAPTFYDNPWFVKPFEFLMGLVRPPKYLEVDPSPFISLFFPIFFGIMVGDIGYGLAILALSIAARIKFEKVGWLRDLSSILAISSIPAIFFGFLFGEFFGNFGEEMGWLHPLQVFGITLNRVEAIIPMLLVTIAIGIFHVYFGLAIGLINAITVGSKKHIAEKAGMIAILSGLIVAICCAGGIVPQALLYPAILLVLASIPVILYGGGIYGTIEVVSTMGNILSYARLMAIGMASVILALVANEFAGTLGVVIVGLTAAVLLHALNLVLAMFSPSIHALRLHMVEFFTKFYEGGGTQYKPFGRQA</sequence>
<name>H8I9J2_METCZ</name>
<keyword evidence="12" id="KW-0378">Hydrolase</keyword>
<dbReference type="PANTHER" id="PTHR11629:SF63">
    <property type="entry name" value="V-TYPE PROTON ATPASE SUBUNIT A"/>
    <property type="match status" value="1"/>
</dbReference>
<organism evidence="12 13">
    <name type="scientific">Methanocella conradii (strain DSM 24694 / JCM 17849 / CGMCC 1.5162 / HZ254)</name>
    <dbReference type="NCBI Taxonomy" id="1041930"/>
    <lineage>
        <taxon>Archaea</taxon>
        <taxon>Methanobacteriati</taxon>
        <taxon>Methanobacteriota</taxon>
        <taxon>Stenosarchaea group</taxon>
        <taxon>Methanomicrobia</taxon>
        <taxon>Methanocellales</taxon>
        <taxon>Methanocellaceae</taxon>
        <taxon>Methanocella</taxon>
    </lineage>
</organism>
<evidence type="ECO:0000313" key="13">
    <source>
        <dbReference type="Proteomes" id="UP000005233"/>
    </source>
</evidence>
<dbReference type="KEGG" id="mez:Mtc_1283"/>
<evidence type="ECO:0000256" key="6">
    <source>
        <dbReference type="ARBA" id="ARBA00023065"/>
    </source>
</evidence>
<dbReference type="HOGENOM" id="CLU_025558_2_0_2"/>
<evidence type="ECO:0000256" key="5">
    <source>
        <dbReference type="ARBA" id="ARBA00022989"/>
    </source>
</evidence>
<evidence type="ECO:0000256" key="4">
    <source>
        <dbReference type="ARBA" id="ARBA00022692"/>
    </source>
</evidence>
<comment type="similarity">
    <text evidence="2 10">Belongs to the V-ATPase 116 kDa subunit family.</text>
</comment>
<evidence type="ECO:0000256" key="2">
    <source>
        <dbReference type="ARBA" id="ARBA00009904"/>
    </source>
</evidence>
<accession>H8I9J2</accession>
<dbReference type="Gene3D" id="3.30.70.2750">
    <property type="match status" value="1"/>
</dbReference>
<feature type="transmembrane region" description="Helical" evidence="10">
    <location>
        <begin position="369"/>
        <end position="395"/>
    </location>
</feature>
<feature type="coiled-coil region" evidence="11">
    <location>
        <begin position="233"/>
        <end position="260"/>
    </location>
</feature>
<dbReference type="GO" id="GO:0046961">
    <property type="term" value="F:proton-transporting ATPase activity, rotational mechanism"/>
    <property type="evidence" value="ECO:0007669"/>
    <property type="project" value="InterPro"/>
</dbReference>
<dbReference type="GO" id="GO:0016471">
    <property type="term" value="C:vacuolar proton-transporting V-type ATPase complex"/>
    <property type="evidence" value="ECO:0007669"/>
    <property type="project" value="TreeGrafter"/>
</dbReference>
<evidence type="ECO:0000256" key="8">
    <source>
        <dbReference type="ARBA" id="ARBA00059506"/>
    </source>
</evidence>
<comment type="function">
    <text evidence="8">Component of the A-type ATP synthase that produces ATP from ADP in the presence of a proton gradient across the membrane.</text>
</comment>
<feature type="transmembrane region" description="Helical" evidence="10">
    <location>
        <begin position="407"/>
        <end position="427"/>
    </location>
</feature>
<dbReference type="GO" id="GO:0033179">
    <property type="term" value="C:proton-transporting V-type ATPase, V0 domain"/>
    <property type="evidence" value="ECO:0007669"/>
    <property type="project" value="InterPro"/>
</dbReference>
<reference evidence="12 13" key="1">
    <citation type="journal article" date="2012" name="J. Bacteriol.">
        <title>Complete genome sequence of a thermophilic methanogen, Methanocella conradii HZ254, isolated from Chinese rice field soil.</title>
        <authorList>
            <person name="Lu Z."/>
            <person name="Lu Y."/>
        </authorList>
    </citation>
    <scope>NUCLEOTIDE SEQUENCE [LARGE SCALE GENOMIC DNA]</scope>
    <source>
        <strain evidence="13">DSM 24694 / JCM 17849 / CGMCC 1.5162 / HZ254</strain>
    </source>
</reference>
<evidence type="ECO:0000256" key="7">
    <source>
        <dbReference type="ARBA" id="ARBA00023136"/>
    </source>
</evidence>
<keyword evidence="3 10" id="KW-0813">Transport</keyword>
<evidence type="ECO:0000256" key="11">
    <source>
        <dbReference type="SAM" id="Coils"/>
    </source>
</evidence>
<dbReference type="GO" id="GO:0016787">
    <property type="term" value="F:hydrolase activity"/>
    <property type="evidence" value="ECO:0007669"/>
    <property type="project" value="UniProtKB-KW"/>
</dbReference>
<feature type="transmembrane region" description="Helical" evidence="10">
    <location>
        <begin position="520"/>
        <end position="541"/>
    </location>
</feature>
<keyword evidence="4 10" id="KW-0812">Transmembrane</keyword>
<dbReference type="GO" id="GO:0051117">
    <property type="term" value="F:ATPase binding"/>
    <property type="evidence" value="ECO:0007669"/>
    <property type="project" value="TreeGrafter"/>
</dbReference>
<keyword evidence="6 10" id="KW-0406">Ion transport</keyword>
<dbReference type="eggNOG" id="arCOG04138">
    <property type="taxonomic scope" value="Archaea"/>
</dbReference>
<dbReference type="Proteomes" id="UP000005233">
    <property type="component" value="Chromosome"/>
</dbReference>
<feature type="transmembrane region" description="Helical" evidence="10">
    <location>
        <begin position="553"/>
        <end position="573"/>
    </location>
</feature>
<evidence type="ECO:0000256" key="9">
    <source>
        <dbReference type="ARBA" id="ARBA00068671"/>
    </source>
</evidence>
<feature type="transmembrane region" description="Helical" evidence="10">
    <location>
        <begin position="455"/>
        <end position="483"/>
    </location>
</feature>
<keyword evidence="5 10" id="KW-1133">Transmembrane helix</keyword>
<dbReference type="EMBL" id="CP003243">
    <property type="protein sequence ID" value="AFD00037.1"/>
    <property type="molecule type" value="Genomic_DNA"/>
</dbReference>
<dbReference type="PANTHER" id="PTHR11629">
    <property type="entry name" value="VACUOLAR PROTON ATPASES"/>
    <property type="match status" value="1"/>
</dbReference>
<evidence type="ECO:0000256" key="1">
    <source>
        <dbReference type="ARBA" id="ARBA00004141"/>
    </source>
</evidence>
<dbReference type="InterPro" id="IPR002490">
    <property type="entry name" value="V-ATPase_116kDa_su"/>
</dbReference>
<dbReference type="OrthoDB" id="85892at2157"/>
<evidence type="ECO:0000256" key="10">
    <source>
        <dbReference type="RuleBase" id="RU361189"/>
    </source>
</evidence>
<proteinExistence type="inferred from homology"/>
<keyword evidence="11" id="KW-0175">Coiled coil</keyword>
<dbReference type="Gene3D" id="3.30.70.2170">
    <property type="match status" value="1"/>
</dbReference>
<comment type="subcellular location">
    <subcellularLocation>
        <location evidence="1">Membrane</location>
        <topology evidence="1">Multi-pass membrane protein</topology>
    </subcellularLocation>
</comment>
<dbReference type="STRING" id="1041930.Mtc_1283"/>
<evidence type="ECO:0000256" key="3">
    <source>
        <dbReference type="ARBA" id="ARBA00022448"/>
    </source>
</evidence>
<feature type="transmembrane region" description="Helical" evidence="10">
    <location>
        <begin position="495"/>
        <end position="514"/>
    </location>
</feature>
<keyword evidence="13" id="KW-1185">Reference proteome</keyword>
<keyword evidence="7 10" id="KW-0472">Membrane</keyword>
<feature type="transmembrane region" description="Helical" evidence="10">
    <location>
        <begin position="579"/>
        <end position="603"/>
    </location>
</feature>
<protein>
    <recommendedName>
        <fullName evidence="9 10">A-type ATP synthase subunit I</fullName>
    </recommendedName>
</protein>
<dbReference type="Pfam" id="PF01496">
    <property type="entry name" value="V_ATPase_I"/>
    <property type="match status" value="2"/>
</dbReference>
<dbReference type="GO" id="GO:0007035">
    <property type="term" value="P:vacuolar acidification"/>
    <property type="evidence" value="ECO:0007669"/>
    <property type="project" value="TreeGrafter"/>
</dbReference>
<dbReference type="Gene3D" id="1.20.1460.20">
    <property type="match status" value="1"/>
</dbReference>
<evidence type="ECO:0000313" key="12">
    <source>
        <dbReference type="EMBL" id="AFD00037.1"/>
    </source>
</evidence>
<dbReference type="AlphaFoldDB" id="H8I9J2"/>